<name>A0ABY9BTE9_VITVI</name>
<accession>A0ABY9BTE9</accession>
<protein>
    <recommendedName>
        <fullName evidence="5">Glutaredoxin domain-containing protein</fullName>
    </recommendedName>
</protein>
<evidence type="ECO:0000313" key="6">
    <source>
        <dbReference type="EMBL" id="WJZ85779.1"/>
    </source>
</evidence>
<organism evidence="6 7">
    <name type="scientific">Vitis vinifera</name>
    <name type="common">Grape</name>
    <dbReference type="NCBI Taxonomy" id="29760"/>
    <lineage>
        <taxon>Eukaryota</taxon>
        <taxon>Viridiplantae</taxon>
        <taxon>Streptophyta</taxon>
        <taxon>Embryophyta</taxon>
        <taxon>Tracheophyta</taxon>
        <taxon>Spermatophyta</taxon>
        <taxon>Magnoliopsida</taxon>
        <taxon>eudicotyledons</taxon>
        <taxon>Gunneridae</taxon>
        <taxon>Pentapetalae</taxon>
        <taxon>rosids</taxon>
        <taxon>Vitales</taxon>
        <taxon>Vitaceae</taxon>
        <taxon>Viteae</taxon>
        <taxon>Vitis</taxon>
    </lineage>
</organism>
<gene>
    <name evidence="6" type="ORF">VitviT2T_005297</name>
</gene>
<dbReference type="InterPro" id="IPR036249">
    <property type="entry name" value="Thioredoxin-like_sf"/>
</dbReference>
<dbReference type="InterPro" id="IPR002109">
    <property type="entry name" value="Glutaredoxin"/>
</dbReference>
<dbReference type="Pfam" id="PF00462">
    <property type="entry name" value="Glutaredoxin"/>
    <property type="match status" value="1"/>
</dbReference>
<comment type="subcellular location">
    <subcellularLocation>
        <location evidence="1">Cytoplasm</location>
    </subcellularLocation>
</comment>
<dbReference type="Proteomes" id="UP001227230">
    <property type="component" value="Chromosome 4"/>
</dbReference>
<evidence type="ECO:0000256" key="4">
    <source>
        <dbReference type="ARBA" id="ARBA00023284"/>
    </source>
</evidence>
<comment type="similarity">
    <text evidence="2">Belongs to the glutaredoxin family. CC-type subfamily.</text>
</comment>
<dbReference type="Gene3D" id="3.40.30.10">
    <property type="entry name" value="Glutaredoxin"/>
    <property type="match status" value="1"/>
</dbReference>
<dbReference type="EMBL" id="CP126651">
    <property type="protein sequence ID" value="WJZ85779.1"/>
    <property type="molecule type" value="Genomic_DNA"/>
</dbReference>
<evidence type="ECO:0000256" key="3">
    <source>
        <dbReference type="ARBA" id="ARBA00022490"/>
    </source>
</evidence>
<evidence type="ECO:0000259" key="5">
    <source>
        <dbReference type="Pfam" id="PF00462"/>
    </source>
</evidence>
<evidence type="ECO:0000256" key="1">
    <source>
        <dbReference type="ARBA" id="ARBA00004496"/>
    </source>
</evidence>
<feature type="domain" description="Glutaredoxin" evidence="5">
    <location>
        <begin position="37"/>
        <end position="75"/>
    </location>
</feature>
<reference evidence="6 7" key="1">
    <citation type="journal article" date="2023" name="Hortic Res">
        <title>The complete reference genome for grapevine (Vitis vinifera L.) genetics and breeding.</title>
        <authorList>
            <person name="Shi X."/>
            <person name="Cao S."/>
            <person name="Wang X."/>
            <person name="Huang S."/>
            <person name="Wang Y."/>
            <person name="Liu Z."/>
            <person name="Liu W."/>
            <person name="Leng X."/>
            <person name="Peng Y."/>
            <person name="Wang N."/>
            <person name="Wang Y."/>
            <person name="Ma Z."/>
            <person name="Xu X."/>
            <person name="Zhang F."/>
            <person name="Xue H."/>
            <person name="Zhong H."/>
            <person name="Wang Y."/>
            <person name="Zhang K."/>
            <person name="Velt A."/>
            <person name="Avia K."/>
            <person name="Holtgrawe D."/>
            <person name="Grimplet J."/>
            <person name="Matus J.T."/>
            <person name="Ware D."/>
            <person name="Wu X."/>
            <person name="Wang H."/>
            <person name="Liu C."/>
            <person name="Fang Y."/>
            <person name="Rustenholz C."/>
            <person name="Cheng Z."/>
            <person name="Xiao H."/>
            <person name="Zhou Y."/>
        </authorList>
    </citation>
    <scope>NUCLEOTIDE SEQUENCE [LARGE SCALE GENOMIC DNA]</scope>
    <source>
        <strain evidence="7">cv. Pinot noir / PN40024</strain>
        <tissue evidence="6">Leaf</tissue>
    </source>
</reference>
<dbReference type="PANTHER" id="PTHR10168">
    <property type="entry name" value="GLUTAREDOXIN"/>
    <property type="match status" value="1"/>
</dbReference>
<evidence type="ECO:0000313" key="7">
    <source>
        <dbReference type="Proteomes" id="UP001227230"/>
    </source>
</evidence>
<dbReference type="PROSITE" id="PS51354">
    <property type="entry name" value="GLUTAREDOXIN_2"/>
    <property type="match status" value="1"/>
</dbReference>
<proteinExistence type="inferred from homology"/>
<keyword evidence="4" id="KW-0676">Redox-active center</keyword>
<dbReference type="SUPFAM" id="SSF52833">
    <property type="entry name" value="Thioredoxin-like"/>
    <property type="match status" value="1"/>
</dbReference>
<evidence type="ECO:0000256" key="2">
    <source>
        <dbReference type="ARBA" id="ARBA00007568"/>
    </source>
</evidence>
<keyword evidence="7" id="KW-1185">Reference proteome</keyword>
<dbReference type="InterPro" id="IPR011905">
    <property type="entry name" value="GlrX-like_pln_2"/>
</dbReference>
<keyword evidence="3" id="KW-0963">Cytoplasm</keyword>
<sequence length="83" mass="9285">MHYHHSESWGYYTAAAATRVMADPLERVAKLASENAVVIFSLGSCCMCHAVERLFRGMGVNLTVYELDQDPRGKKMSGMIRMS</sequence>